<comment type="similarity">
    <text evidence="1">Belongs to the FldB/FldC dehydratase alpha/beta subunit family.</text>
</comment>
<evidence type="ECO:0000313" key="2">
    <source>
        <dbReference type="EMBL" id="AAM01475.1"/>
    </source>
</evidence>
<name>F1SVI0_METKA</name>
<sequence length="421" mass="48495">MDIREIWKELGIDLERHDELLEALPEVYEEIFLSQENRPERMSYFDEVVADIHGARVRELYEMRQEGKPILGTFCVYVPEEIVLAAGGVCVGLCGGAEFPIPDAEKYLPRDLCPLIKSSFGFLVSRLCPYCQVATVIVGENTCDGKKKMYEIMSEHKDVYVMEMPQVKDEEGLEYWHEQLIKFKEFVEELSGNEITYESLLDAIERVNAKREAFRKLYELRKHDPAPISGRDANLIAQIAFYDDVDRFTEKVNELNEELEKRVEEGEGVAEEAPRILVAGTPMPIPHWKLLYVVESCGAVVVCEESCTGTRYFEREVSTEGDDVEDLIKNIAEAYMETKCAIFTPNDERVKDIIKKYKEWNCDGVILYNLKFCQPYAVEHSKIESRLREEGIPALKLESDYSEEDVEQLKTRIETFLESIA</sequence>
<gene>
    <name evidence="2" type="primary">hgdB</name>
    <name evidence="2" type="ordered locus">MK0258</name>
</gene>
<organism evidence="2 3">
    <name type="scientific">Methanopyrus kandleri (strain AV19 / DSM 6324 / JCM 9639 / NBRC 100938)</name>
    <dbReference type="NCBI Taxonomy" id="190192"/>
    <lineage>
        <taxon>Archaea</taxon>
        <taxon>Methanobacteriati</taxon>
        <taxon>Methanobacteriota</taxon>
        <taxon>Methanomada group</taxon>
        <taxon>Methanopyri</taxon>
        <taxon>Methanopyrales</taxon>
        <taxon>Methanopyraceae</taxon>
        <taxon>Methanopyrus</taxon>
    </lineage>
</organism>
<accession>F1SVI0</accession>
<dbReference type="HOGENOM" id="CLU_053697_1_1_2"/>
<keyword evidence="3" id="KW-1185">Reference proteome</keyword>
<protein>
    <submittedName>
        <fullName evidence="2">2-hydroxyglutaryl-CoA dehydratase subunit beta homolog</fullName>
    </submittedName>
</protein>
<reference evidence="2 3" key="1">
    <citation type="journal article" date="2002" name="Proc. Natl. Acad. Sci. U.S.A.">
        <title>The complete genome of hyperthermophile Methanopyrus kandleri AV19 and monophyly of archaeal methanogens.</title>
        <authorList>
            <person name="Slesarev A.I."/>
            <person name="Mezhevaya K.V."/>
            <person name="Makarova K.S."/>
            <person name="Polushin N.N."/>
            <person name="Shcherbinina O.V."/>
            <person name="Shakhova V.V."/>
            <person name="Belova G.I."/>
            <person name="Aravind L."/>
            <person name="Natale D.A."/>
            <person name="Rogozin I.B."/>
            <person name="Tatusov R.L."/>
            <person name="Wolf Y.I."/>
            <person name="Stetter K.O."/>
            <person name="Malykh A.G."/>
            <person name="Koonin E.V."/>
            <person name="Kozyavkin S.A."/>
        </authorList>
    </citation>
    <scope>NUCLEOTIDE SEQUENCE [LARGE SCALE GENOMIC DNA]</scope>
    <source>
        <strain evidence="3">AV19 / DSM 6324 / JCM 9639 / NBRC 100938</strain>
    </source>
</reference>
<evidence type="ECO:0000313" key="3">
    <source>
        <dbReference type="Proteomes" id="UP000001826"/>
    </source>
</evidence>
<dbReference type="PANTHER" id="PTHR30548:SF1">
    <property type="entry name" value="DEHYDRATASE SUBUNIT MJ0007-RELATED"/>
    <property type="match status" value="1"/>
</dbReference>
<dbReference type="PaxDb" id="190192-MK0258"/>
<dbReference type="Pfam" id="PF06050">
    <property type="entry name" value="HGD-D"/>
    <property type="match status" value="1"/>
</dbReference>
<dbReference type="FunCoup" id="F1SVI0">
    <property type="interactions" value="1"/>
</dbReference>
<dbReference type="PANTHER" id="PTHR30548">
    <property type="entry name" value="2-HYDROXYGLUTARYL-COA DEHYDRATASE, D-COMPONENT-RELATED"/>
    <property type="match status" value="1"/>
</dbReference>
<dbReference type="Gene3D" id="3.40.50.11890">
    <property type="match status" value="1"/>
</dbReference>
<dbReference type="InterPro" id="IPR010327">
    <property type="entry name" value="FldB/FldC_alpha/beta"/>
</dbReference>
<dbReference type="Gene3D" id="1.20.1270.370">
    <property type="match status" value="1"/>
</dbReference>
<dbReference type="EMBL" id="AE009439">
    <property type="protein sequence ID" value="AAM01475.1"/>
    <property type="molecule type" value="Genomic_DNA"/>
</dbReference>
<dbReference type="PATRIC" id="fig|190192.8.peg.261"/>
<dbReference type="Gene3D" id="3.40.50.11900">
    <property type="match status" value="1"/>
</dbReference>
<dbReference type="KEGG" id="mka:MK0258"/>
<evidence type="ECO:0000256" key="1">
    <source>
        <dbReference type="ARBA" id="ARBA00005806"/>
    </source>
</evidence>
<dbReference type="NCBIfam" id="NF040772">
    <property type="entry name" value="double_cubane"/>
    <property type="match status" value="1"/>
</dbReference>
<dbReference type="AlphaFoldDB" id="F1SVI0"/>
<proteinExistence type="inferred from homology"/>
<dbReference type="STRING" id="190192.MK0258"/>
<dbReference type="InParanoid" id="F1SVI0"/>
<dbReference type="InterPro" id="IPR047678">
    <property type="entry name" value="YjiM-like"/>
</dbReference>
<dbReference type="Proteomes" id="UP000001826">
    <property type="component" value="Chromosome"/>
</dbReference>
<dbReference type="EnsemblBacteria" id="AAM01475">
    <property type="protein sequence ID" value="AAM01475"/>
    <property type="gene ID" value="MK0258"/>
</dbReference>